<feature type="domain" description="Alpha-D-phosphohexomutase C-terminal" evidence="8">
    <location>
        <begin position="378"/>
        <end position="438"/>
    </location>
</feature>
<feature type="domain" description="Alpha-D-phosphohexomutase alpha/beta/alpha" evidence="9">
    <location>
        <begin position="12"/>
        <end position="135"/>
    </location>
</feature>
<dbReference type="AlphaFoldDB" id="A0A1F5RFG2"/>
<evidence type="ECO:0000313" key="13">
    <source>
        <dbReference type="Proteomes" id="UP000177230"/>
    </source>
</evidence>
<evidence type="ECO:0000256" key="4">
    <source>
        <dbReference type="ARBA" id="ARBA00022723"/>
    </source>
</evidence>
<dbReference type="InterPro" id="IPR016055">
    <property type="entry name" value="A-D-PHexomutase_a/b/a-I/II/III"/>
</dbReference>
<dbReference type="PANTHER" id="PTHR42946">
    <property type="entry name" value="PHOSPHOHEXOSE MUTASE"/>
    <property type="match status" value="1"/>
</dbReference>
<dbReference type="InterPro" id="IPR016066">
    <property type="entry name" value="A-D-PHexomutase_CS"/>
</dbReference>
<dbReference type="Pfam" id="PF02878">
    <property type="entry name" value="PGM_PMM_I"/>
    <property type="match status" value="1"/>
</dbReference>
<dbReference type="Pfam" id="PF02880">
    <property type="entry name" value="PGM_PMM_III"/>
    <property type="match status" value="1"/>
</dbReference>
<dbReference type="EMBL" id="MFFM01000030">
    <property type="protein sequence ID" value="OGF12833.1"/>
    <property type="molecule type" value="Genomic_DNA"/>
</dbReference>
<keyword evidence="5 7" id="KW-0460">Magnesium</keyword>
<proteinExistence type="inferred from homology"/>
<dbReference type="GO" id="GO:0005829">
    <property type="term" value="C:cytosol"/>
    <property type="evidence" value="ECO:0007669"/>
    <property type="project" value="TreeGrafter"/>
</dbReference>
<keyword evidence="3" id="KW-0597">Phosphoprotein</keyword>
<keyword evidence="4 7" id="KW-0479">Metal-binding</keyword>
<dbReference type="GO" id="GO:0000287">
    <property type="term" value="F:magnesium ion binding"/>
    <property type="evidence" value="ECO:0007669"/>
    <property type="project" value="InterPro"/>
</dbReference>
<evidence type="ECO:0000259" key="9">
    <source>
        <dbReference type="Pfam" id="PF02878"/>
    </source>
</evidence>
<dbReference type="FunFam" id="3.40.120.10:FF:000001">
    <property type="entry name" value="Phosphoglucosamine mutase"/>
    <property type="match status" value="1"/>
</dbReference>
<dbReference type="GO" id="GO:0005975">
    <property type="term" value="P:carbohydrate metabolic process"/>
    <property type="evidence" value="ECO:0007669"/>
    <property type="project" value="InterPro"/>
</dbReference>
<evidence type="ECO:0000256" key="3">
    <source>
        <dbReference type="ARBA" id="ARBA00022553"/>
    </source>
</evidence>
<feature type="domain" description="Alpha-D-phosphohexomutase alpha/beta/alpha" evidence="11">
    <location>
        <begin position="264"/>
        <end position="367"/>
    </location>
</feature>
<feature type="domain" description="Alpha-D-phosphohexomutase alpha/beta/alpha" evidence="10">
    <location>
        <begin position="165"/>
        <end position="257"/>
    </location>
</feature>
<dbReference type="Pfam" id="PF02879">
    <property type="entry name" value="PGM_PMM_II"/>
    <property type="match status" value="1"/>
</dbReference>
<sequence>MSNHDKLMISVAGIRGVVGTSLTTDAVLKFAAAFGTFAGGGPIVLGRDSRLSGPVMEMAVEAGLRSVGCDVIRIGIVPTPTVQLMTRLLKAKGGIAITASHNPSQWNALKFVSGQGLFLDKGQGEKVIALFHSGRFAYKQYDRLGGSEDYPNAIGDHVAKILKLSFLDIPAIRRKKFKVVTDTCHGAGGPIFSLLLKELGCRAISLHNETSGKFSRPIEPQAKNLKELEKAVVAHQADIGFATDADVDRLSLVSDKGKAIGEEYSLALAARFMFSHFKTQAVTNLSTSRMIDDLAGQFKTSVIRTPVGEANVVGAMKKHRARIGGEGNGGIIIPELNYARDASAGIALILQMLTEENIPLSQIADKIPGYYIIKTTLTVKDPQKFLARAAKIFTQCKIDKRDGLKYTWPDAWVHIRASGTEPIVRVIAEAREEKQARILVRKINGGL</sequence>
<reference evidence="12 13" key="1">
    <citation type="journal article" date="2016" name="Nat. Commun.">
        <title>Thousands of microbial genomes shed light on interconnected biogeochemical processes in an aquifer system.</title>
        <authorList>
            <person name="Anantharaman K."/>
            <person name="Brown C.T."/>
            <person name="Hug L.A."/>
            <person name="Sharon I."/>
            <person name="Castelle C.J."/>
            <person name="Probst A.J."/>
            <person name="Thomas B.C."/>
            <person name="Singh A."/>
            <person name="Wilkins M.J."/>
            <person name="Karaoz U."/>
            <person name="Brodie E.L."/>
            <person name="Williams K.H."/>
            <person name="Hubbard S.S."/>
            <person name="Banfield J.F."/>
        </authorList>
    </citation>
    <scope>NUCLEOTIDE SEQUENCE [LARGE SCALE GENOMIC DNA]</scope>
</reference>
<dbReference type="InterPro" id="IPR036900">
    <property type="entry name" value="A-D-PHexomutase_C_sf"/>
</dbReference>
<dbReference type="InterPro" id="IPR050060">
    <property type="entry name" value="Phosphoglucosamine_mutase"/>
</dbReference>
<dbReference type="NCBIfam" id="TIGR03990">
    <property type="entry name" value="Arch_GlmM"/>
    <property type="match status" value="1"/>
</dbReference>
<comment type="cofactor">
    <cofactor evidence="1">
        <name>Mg(2+)</name>
        <dbReference type="ChEBI" id="CHEBI:18420"/>
    </cofactor>
</comment>
<gene>
    <name evidence="12" type="ORF">A2024_12155</name>
</gene>
<evidence type="ECO:0000259" key="10">
    <source>
        <dbReference type="Pfam" id="PF02879"/>
    </source>
</evidence>
<dbReference type="GO" id="GO:0009252">
    <property type="term" value="P:peptidoglycan biosynthetic process"/>
    <property type="evidence" value="ECO:0007669"/>
    <property type="project" value="TreeGrafter"/>
</dbReference>
<dbReference type="Proteomes" id="UP000177230">
    <property type="component" value="Unassembled WGS sequence"/>
</dbReference>
<evidence type="ECO:0000256" key="5">
    <source>
        <dbReference type="ARBA" id="ARBA00022842"/>
    </source>
</evidence>
<dbReference type="GO" id="GO:0004615">
    <property type="term" value="F:phosphomannomutase activity"/>
    <property type="evidence" value="ECO:0007669"/>
    <property type="project" value="TreeGrafter"/>
</dbReference>
<evidence type="ECO:0000256" key="7">
    <source>
        <dbReference type="RuleBase" id="RU004326"/>
    </source>
</evidence>
<dbReference type="InterPro" id="IPR005841">
    <property type="entry name" value="Alpha-D-phosphohexomutase_SF"/>
</dbReference>
<name>A0A1F5RFG2_9BACT</name>
<evidence type="ECO:0000259" key="8">
    <source>
        <dbReference type="Pfam" id="PF00408"/>
    </source>
</evidence>
<organism evidence="12 13">
    <name type="scientific">Candidatus Edwardsbacteria bacterium GWF2_54_11</name>
    <dbReference type="NCBI Taxonomy" id="1817851"/>
    <lineage>
        <taxon>Bacteria</taxon>
        <taxon>Candidatus Edwardsiibacteriota</taxon>
    </lineage>
</organism>
<dbReference type="SUPFAM" id="SSF53738">
    <property type="entry name" value="Phosphoglucomutase, first 3 domains"/>
    <property type="match status" value="3"/>
</dbReference>
<dbReference type="PROSITE" id="PS00710">
    <property type="entry name" value="PGM_PMM"/>
    <property type="match status" value="1"/>
</dbReference>
<dbReference type="PRINTS" id="PR00509">
    <property type="entry name" value="PGMPMM"/>
</dbReference>
<dbReference type="Gene3D" id="3.30.310.50">
    <property type="entry name" value="Alpha-D-phosphohexomutase, C-terminal domain"/>
    <property type="match status" value="1"/>
</dbReference>
<evidence type="ECO:0000256" key="6">
    <source>
        <dbReference type="ARBA" id="ARBA00023235"/>
    </source>
</evidence>
<dbReference type="InterPro" id="IPR005843">
    <property type="entry name" value="A-D-PHexomutase_C"/>
</dbReference>
<protein>
    <submittedName>
        <fullName evidence="12">Phosphoglucosamine mutase</fullName>
    </submittedName>
</protein>
<dbReference type="InterPro" id="IPR005844">
    <property type="entry name" value="A-D-PHexomutase_a/b/a-I"/>
</dbReference>
<evidence type="ECO:0000256" key="2">
    <source>
        <dbReference type="ARBA" id="ARBA00010231"/>
    </source>
</evidence>
<dbReference type="SUPFAM" id="SSF55957">
    <property type="entry name" value="Phosphoglucomutase, C-terminal domain"/>
    <property type="match status" value="1"/>
</dbReference>
<dbReference type="GO" id="GO:0008966">
    <property type="term" value="F:phosphoglucosamine mutase activity"/>
    <property type="evidence" value="ECO:0007669"/>
    <property type="project" value="InterPro"/>
</dbReference>
<dbReference type="PANTHER" id="PTHR42946:SF1">
    <property type="entry name" value="PHOSPHOGLUCOMUTASE (ALPHA-D-GLUCOSE-1,6-BISPHOSPHATE-DEPENDENT)"/>
    <property type="match status" value="1"/>
</dbReference>
<accession>A0A1F5RFG2</accession>
<dbReference type="InterPro" id="IPR024086">
    <property type="entry name" value="GlmM_arc-type"/>
</dbReference>
<dbReference type="GO" id="GO:0006048">
    <property type="term" value="P:UDP-N-acetylglucosamine biosynthetic process"/>
    <property type="evidence" value="ECO:0007669"/>
    <property type="project" value="TreeGrafter"/>
</dbReference>
<dbReference type="InterPro" id="IPR005846">
    <property type="entry name" value="A-D-PHexomutase_a/b/a-III"/>
</dbReference>
<evidence type="ECO:0000259" key="11">
    <source>
        <dbReference type="Pfam" id="PF02880"/>
    </source>
</evidence>
<comment type="similarity">
    <text evidence="2 7">Belongs to the phosphohexose mutase family.</text>
</comment>
<comment type="caution">
    <text evidence="12">The sequence shown here is derived from an EMBL/GenBank/DDBJ whole genome shotgun (WGS) entry which is preliminary data.</text>
</comment>
<dbReference type="Pfam" id="PF00408">
    <property type="entry name" value="PGM_PMM_IV"/>
    <property type="match status" value="1"/>
</dbReference>
<dbReference type="Gene3D" id="3.40.120.10">
    <property type="entry name" value="Alpha-D-Glucose-1,6-Bisphosphate, subunit A, domain 3"/>
    <property type="match status" value="3"/>
</dbReference>
<keyword evidence="6" id="KW-0413">Isomerase</keyword>
<dbReference type="InterPro" id="IPR005845">
    <property type="entry name" value="A-D-PHexomutase_a/b/a-II"/>
</dbReference>
<evidence type="ECO:0000256" key="1">
    <source>
        <dbReference type="ARBA" id="ARBA00001946"/>
    </source>
</evidence>
<evidence type="ECO:0000313" key="12">
    <source>
        <dbReference type="EMBL" id="OGF12833.1"/>
    </source>
</evidence>